<organism evidence="1 2">
    <name type="scientific">Gilliamella apis</name>
    <dbReference type="NCBI Taxonomy" id="1970738"/>
    <lineage>
        <taxon>Bacteria</taxon>
        <taxon>Pseudomonadati</taxon>
        <taxon>Pseudomonadota</taxon>
        <taxon>Gammaproteobacteria</taxon>
        <taxon>Orbales</taxon>
        <taxon>Orbaceae</taxon>
        <taxon>Gilliamella</taxon>
    </lineage>
</organism>
<protein>
    <submittedName>
        <fullName evidence="1">Uncharacterized protein</fullName>
    </submittedName>
</protein>
<sequence length="92" mass="10768">MKVFSIVFHDKNGVILATDRHDDCWIRLFGKYYGRLTKVRDHNEFIKAGSMMKLVELRQESEINPNLIVLIPNVLWHLQEALSICQESAQQQ</sequence>
<gene>
    <name evidence="1" type="ORF">B6D06_02835</name>
</gene>
<dbReference type="RefSeq" id="WP_086320136.1">
    <property type="nucleotide sequence ID" value="NZ_NASD01000003.1"/>
</dbReference>
<dbReference type="Proteomes" id="UP000194968">
    <property type="component" value="Unassembled WGS sequence"/>
</dbReference>
<dbReference type="AlphaFoldDB" id="A0A242NWU7"/>
<proteinExistence type="predicted"/>
<accession>A0A242NWU7</accession>
<evidence type="ECO:0000313" key="2">
    <source>
        <dbReference type="Proteomes" id="UP000194968"/>
    </source>
</evidence>
<evidence type="ECO:0000313" key="1">
    <source>
        <dbReference type="EMBL" id="OTQ51544.1"/>
    </source>
</evidence>
<reference evidence="1 2" key="1">
    <citation type="submission" date="2017-03" db="EMBL/GenBank/DDBJ databases">
        <title>Comparative genomics of honeybee gut symbionts reveal geographically distinct and subgroup specific antibiotic resistance.</title>
        <authorList>
            <person name="Ludvigsen J."/>
            <person name="Porcellato D."/>
            <person name="Labee-Lund T.M."/>
            <person name="Amdam G.V."/>
            <person name="Rudi K."/>
        </authorList>
    </citation>
    <scope>NUCLEOTIDE SEQUENCE [LARGE SCALE GENOMIC DNA]</scope>
    <source>
        <strain evidence="1 2">A-4-12</strain>
    </source>
</reference>
<name>A0A242NWU7_9GAMM</name>
<dbReference type="EMBL" id="NASK01000078">
    <property type="protein sequence ID" value="OTQ51544.1"/>
    <property type="molecule type" value="Genomic_DNA"/>
</dbReference>
<dbReference type="OrthoDB" id="9813458at2"/>
<comment type="caution">
    <text evidence="1">The sequence shown here is derived from an EMBL/GenBank/DDBJ whole genome shotgun (WGS) entry which is preliminary data.</text>
</comment>